<comment type="similarity">
    <text evidence="1">Belongs to the CSN7/EIF3M family. CSN7 subfamily.</text>
</comment>
<feature type="domain" description="PCI" evidence="4">
    <location>
        <begin position="54"/>
        <end position="141"/>
    </location>
</feature>
<evidence type="ECO:0000313" key="6">
    <source>
        <dbReference type="Proteomes" id="UP001432322"/>
    </source>
</evidence>
<keyword evidence="2" id="KW-0736">Signalosome</keyword>
<organism evidence="5 6">
    <name type="scientific">Pristionchus fissidentatus</name>
    <dbReference type="NCBI Taxonomy" id="1538716"/>
    <lineage>
        <taxon>Eukaryota</taxon>
        <taxon>Metazoa</taxon>
        <taxon>Ecdysozoa</taxon>
        <taxon>Nematoda</taxon>
        <taxon>Chromadorea</taxon>
        <taxon>Rhabditida</taxon>
        <taxon>Rhabditina</taxon>
        <taxon>Diplogasteromorpha</taxon>
        <taxon>Diplogasteroidea</taxon>
        <taxon>Neodiplogasteridae</taxon>
        <taxon>Pristionchus</taxon>
    </lineage>
</organism>
<dbReference type="Proteomes" id="UP001432322">
    <property type="component" value="Unassembled WGS sequence"/>
</dbReference>
<evidence type="ECO:0000313" key="5">
    <source>
        <dbReference type="EMBL" id="GMT27094.1"/>
    </source>
</evidence>
<dbReference type="PANTHER" id="PTHR15350">
    <property type="entry name" value="COP9 SIGNALOSOME COMPLEX SUBUNIT 7/DENDRITIC CELL PROTEIN GA17"/>
    <property type="match status" value="1"/>
</dbReference>
<proteinExistence type="inferred from homology"/>
<dbReference type="SMART" id="SM00088">
    <property type="entry name" value="PINT"/>
    <property type="match status" value="1"/>
</dbReference>
<evidence type="ECO:0000259" key="4">
    <source>
        <dbReference type="SMART" id="SM00088"/>
    </source>
</evidence>
<dbReference type="PANTHER" id="PTHR15350:SF5">
    <property type="entry name" value="COP9 SIGNALOSOME COMPLEX SUBUNIT 7"/>
    <property type="match status" value="1"/>
</dbReference>
<name>A0AAV5W574_9BILA</name>
<evidence type="ECO:0000256" key="1">
    <source>
        <dbReference type="ARBA" id="ARBA00008482"/>
    </source>
</evidence>
<dbReference type="AlphaFoldDB" id="A0AAV5W574"/>
<keyword evidence="6" id="KW-1185">Reference proteome</keyword>
<evidence type="ECO:0000256" key="3">
    <source>
        <dbReference type="SAM" id="MobiDB-lite"/>
    </source>
</evidence>
<sequence>MAAISANDLVQYKGRYGELIGKSNCPETRKVLTALAYGSLADIPDERIKELPTEVVEYLSRVSLVHAVTQHGRTLKYDLLLSLLRLPSDAALESLVIDAVYEGGLQAKMDSAARRLTVLSWAAREADPATIGAMVNVLDQWIEKGGSVIKNATEKAGEEDAKMMAEKDKEKMISDELAAARLSAEEEQNMRMGRCNSRGAGPSGMSENMPAPLGTRSKMSRFRGRMGNNK</sequence>
<dbReference type="InterPro" id="IPR000717">
    <property type="entry name" value="PCI_dom"/>
</dbReference>
<protein>
    <recommendedName>
        <fullName evidence="4">PCI domain-containing protein</fullName>
    </recommendedName>
</protein>
<accession>A0AAV5W574</accession>
<evidence type="ECO:0000256" key="2">
    <source>
        <dbReference type="ARBA" id="ARBA00022790"/>
    </source>
</evidence>
<dbReference type="GO" id="GO:0008180">
    <property type="term" value="C:COP9 signalosome"/>
    <property type="evidence" value="ECO:0007669"/>
    <property type="project" value="UniProtKB-KW"/>
</dbReference>
<reference evidence="5" key="1">
    <citation type="submission" date="2023-10" db="EMBL/GenBank/DDBJ databases">
        <title>Genome assembly of Pristionchus species.</title>
        <authorList>
            <person name="Yoshida K."/>
            <person name="Sommer R.J."/>
        </authorList>
    </citation>
    <scope>NUCLEOTIDE SEQUENCE</scope>
    <source>
        <strain evidence="5">RS5133</strain>
    </source>
</reference>
<gene>
    <name evidence="5" type="ORF">PFISCL1PPCAC_18391</name>
</gene>
<dbReference type="InterPro" id="IPR045237">
    <property type="entry name" value="COPS7/eIF3m"/>
</dbReference>
<dbReference type="EMBL" id="BTSY01000005">
    <property type="protein sequence ID" value="GMT27094.1"/>
    <property type="molecule type" value="Genomic_DNA"/>
</dbReference>
<feature type="region of interest" description="Disordered" evidence="3">
    <location>
        <begin position="184"/>
        <end position="230"/>
    </location>
</feature>
<comment type="caution">
    <text evidence="5">The sequence shown here is derived from an EMBL/GenBank/DDBJ whole genome shotgun (WGS) entry which is preliminary data.</text>
</comment>